<organism evidence="2">
    <name type="scientific">Oryza brachyantha</name>
    <name type="common">malo sina</name>
    <dbReference type="NCBI Taxonomy" id="4533"/>
    <lineage>
        <taxon>Eukaryota</taxon>
        <taxon>Viridiplantae</taxon>
        <taxon>Streptophyta</taxon>
        <taxon>Embryophyta</taxon>
        <taxon>Tracheophyta</taxon>
        <taxon>Spermatophyta</taxon>
        <taxon>Magnoliopsida</taxon>
        <taxon>Liliopsida</taxon>
        <taxon>Poales</taxon>
        <taxon>Poaceae</taxon>
        <taxon>BOP clade</taxon>
        <taxon>Oryzoideae</taxon>
        <taxon>Oryzeae</taxon>
        <taxon>Oryzinae</taxon>
        <taxon>Oryza</taxon>
    </lineage>
</organism>
<keyword evidence="3" id="KW-1185">Reference proteome</keyword>
<feature type="compositionally biased region" description="Basic residues" evidence="1">
    <location>
        <begin position="16"/>
        <end position="34"/>
    </location>
</feature>
<evidence type="ECO:0000256" key="1">
    <source>
        <dbReference type="SAM" id="MobiDB-lite"/>
    </source>
</evidence>
<dbReference type="HOGENOM" id="CLU_1818845_0_0_1"/>
<name>J3MVU9_ORYBR</name>
<dbReference type="AlphaFoldDB" id="J3MVU9"/>
<evidence type="ECO:0000313" key="3">
    <source>
        <dbReference type="Proteomes" id="UP000006038"/>
    </source>
</evidence>
<dbReference type="EnsemblPlants" id="OB09G11270.1">
    <property type="protein sequence ID" value="OB09G11270.1"/>
    <property type="gene ID" value="OB09G11270"/>
</dbReference>
<reference evidence="2" key="2">
    <citation type="submission" date="2013-04" db="UniProtKB">
        <authorList>
            <consortium name="EnsemblPlants"/>
        </authorList>
    </citation>
    <scope>IDENTIFICATION</scope>
</reference>
<dbReference type="Gramene" id="OB09G11270.1">
    <property type="protein sequence ID" value="OB09G11270.1"/>
    <property type="gene ID" value="OB09G11270"/>
</dbReference>
<protein>
    <submittedName>
        <fullName evidence="2">Uncharacterized protein</fullName>
    </submittedName>
</protein>
<evidence type="ECO:0000313" key="2">
    <source>
        <dbReference type="EnsemblPlants" id="OB09G11270.1"/>
    </source>
</evidence>
<accession>J3MVU9</accession>
<feature type="region of interest" description="Disordered" evidence="1">
    <location>
        <begin position="1"/>
        <end position="36"/>
    </location>
</feature>
<sequence>MASNANPWIHLPPPRMKIRRPSPRRRRKRSRRWERRSMVRGLGRKHAWQKRNREGRWRKVSALPLSRGSLGRERRLSATPSSPRASPSLRALAADLLFVLTLKITTYHTRRPGSYSDTTTVQDLNSWIARRVSLFDPVTDKI</sequence>
<proteinExistence type="predicted"/>
<reference evidence="2" key="1">
    <citation type="journal article" date="2013" name="Nat. Commun.">
        <title>Whole-genome sequencing of Oryza brachyantha reveals mechanisms underlying Oryza genome evolution.</title>
        <authorList>
            <person name="Chen J."/>
            <person name="Huang Q."/>
            <person name="Gao D."/>
            <person name="Wang J."/>
            <person name="Lang Y."/>
            <person name="Liu T."/>
            <person name="Li B."/>
            <person name="Bai Z."/>
            <person name="Luis Goicoechea J."/>
            <person name="Liang C."/>
            <person name="Chen C."/>
            <person name="Zhang W."/>
            <person name="Sun S."/>
            <person name="Liao Y."/>
            <person name="Zhang X."/>
            <person name="Yang L."/>
            <person name="Song C."/>
            <person name="Wang M."/>
            <person name="Shi J."/>
            <person name="Liu G."/>
            <person name="Liu J."/>
            <person name="Zhou H."/>
            <person name="Zhou W."/>
            <person name="Yu Q."/>
            <person name="An N."/>
            <person name="Chen Y."/>
            <person name="Cai Q."/>
            <person name="Wang B."/>
            <person name="Liu B."/>
            <person name="Min J."/>
            <person name="Huang Y."/>
            <person name="Wu H."/>
            <person name="Li Z."/>
            <person name="Zhang Y."/>
            <person name="Yin Y."/>
            <person name="Song W."/>
            <person name="Jiang J."/>
            <person name="Jackson S.A."/>
            <person name="Wing R.A."/>
            <person name="Wang J."/>
            <person name="Chen M."/>
        </authorList>
    </citation>
    <scope>NUCLEOTIDE SEQUENCE [LARGE SCALE GENOMIC DNA]</scope>
    <source>
        <strain evidence="2">cv. IRGC 101232</strain>
    </source>
</reference>
<dbReference type="Proteomes" id="UP000006038">
    <property type="component" value="Chromosome 9"/>
</dbReference>